<feature type="region of interest" description="Disordered" evidence="1">
    <location>
        <begin position="1"/>
        <end position="28"/>
    </location>
</feature>
<sequence>MAPSFAADRTASMSGMAPGSRAHPSFHDRSAPFSTTFLALPGPAMNADMSNSRLFTTGAARMCSTRENVLMAPRRSTLCSAAILVRSASRMTVRTVTSSSGPQVNGCAPPPASGAGSASARSSEYTSMEKTVLGDTALSMASSPDATMWCTPLSRSRATPLRTQPSRSQYSQSGSVSFPISVAFAGPGGTLSWNTWPTTAEQSGMPVCAPPFFAEEAGIAAGGPSPTAATAARSSASTEDCMEASSSTGSISTTASCRSGTAPRAAATTIIIIIIIIIFIRGTVLAPLRLQCIAKGRRPAQQVTLNHMQPTPPGDSPGVRRPPRGRLGSQRIQWCLSAVLGDP</sequence>
<evidence type="ECO:0000313" key="3">
    <source>
        <dbReference type="EMBL" id="TNN51037.1"/>
    </source>
</evidence>
<reference evidence="3 4" key="1">
    <citation type="submission" date="2019-03" db="EMBL/GenBank/DDBJ databases">
        <title>First draft genome of Liparis tanakae, snailfish: a comprehensive survey of snailfish specific genes.</title>
        <authorList>
            <person name="Kim W."/>
            <person name="Song I."/>
            <person name="Jeong J.-H."/>
            <person name="Kim D."/>
            <person name="Kim S."/>
            <person name="Ryu S."/>
            <person name="Song J.Y."/>
            <person name="Lee S.K."/>
        </authorList>
    </citation>
    <scope>NUCLEOTIDE SEQUENCE [LARGE SCALE GENOMIC DNA]</scope>
    <source>
        <tissue evidence="3">Muscle</tissue>
    </source>
</reference>
<accession>A0A4Z2GBQ9</accession>
<keyword evidence="2" id="KW-0472">Membrane</keyword>
<evidence type="ECO:0000256" key="2">
    <source>
        <dbReference type="SAM" id="Phobius"/>
    </source>
</evidence>
<organism evidence="3 4">
    <name type="scientific">Liparis tanakae</name>
    <name type="common">Tanaka's snailfish</name>
    <dbReference type="NCBI Taxonomy" id="230148"/>
    <lineage>
        <taxon>Eukaryota</taxon>
        <taxon>Metazoa</taxon>
        <taxon>Chordata</taxon>
        <taxon>Craniata</taxon>
        <taxon>Vertebrata</taxon>
        <taxon>Euteleostomi</taxon>
        <taxon>Actinopterygii</taxon>
        <taxon>Neopterygii</taxon>
        <taxon>Teleostei</taxon>
        <taxon>Neoteleostei</taxon>
        <taxon>Acanthomorphata</taxon>
        <taxon>Eupercaria</taxon>
        <taxon>Perciformes</taxon>
        <taxon>Cottioidei</taxon>
        <taxon>Cottales</taxon>
        <taxon>Liparidae</taxon>
        <taxon>Liparis</taxon>
    </lineage>
</organism>
<keyword evidence="4" id="KW-1185">Reference proteome</keyword>
<dbReference type="Proteomes" id="UP000314294">
    <property type="component" value="Unassembled WGS sequence"/>
</dbReference>
<proteinExistence type="predicted"/>
<comment type="caution">
    <text evidence="3">The sequence shown here is derived from an EMBL/GenBank/DDBJ whole genome shotgun (WGS) entry which is preliminary data.</text>
</comment>
<keyword evidence="2" id="KW-0812">Transmembrane</keyword>
<feature type="compositionally biased region" description="Low complexity" evidence="1">
    <location>
        <begin position="113"/>
        <end position="123"/>
    </location>
</feature>
<name>A0A4Z2GBQ9_9TELE</name>
<feature type="transmembrane region" description="Helical" evidence="2">
    <location>
        <begin position="265"/>
        <end position="288"/>
    </location>
</feature>
<protein>
    <submittedName>
        <fullName evidence="3">Uncharacterized protein</fullName>
    </submittedName>
</protein>
<gene>
    <name evidence="3" type="ORF">EYF80_038767</name>
</gene>
<evidence type="ECO:0000313" key="4">
    <source>
        <dbReference type="Proteomes" id="UP000314294"/>
    </source>
</evidence>
<evidence type="ECO:0000256" key="1">
    <source>
        <dbReference type="SAM" id="MobiDB-lite"/>
    </source>
</evidence>
<keyword evidence="2" id="KW-1133">Transmembrane helix</keyword>
<feature type="region of interest" description="Disordered" evidence="1">
    <location>
        <begin position="305"/>
        <end position="326"/>
    </location>
</feature>
<dbReference type="AlphaFoldDB" id="A0A4Z2GBQ9"/>
<dbReference type="EMBL" id="SRLO01000597">
    <property type="protein sequence ID" value="TNN51037.1"/>
    <property type="molecule type" value="Genomic_DNA"/>
</dbReference>
<feature type="region of interest" description="Disordered" evidence="1">
    <location>
        <begin position="95"/>
        <end position="123"/>
    </location>
</feature>